<dbReference type="Pfam" id="PF26003">
    <property type="entry name" value="Integrase_N_phage"/>
    <property type="match status" value="1"/>
</dbReference>
<dbReference type="InterPro" id="IPR011010">
    <property type="entry name" value="DNA_brk_join_enz"/>
</dbReference>
<dbReference type="PROSITE" id="PS51898">
    <property type="entry name" value="TYR_RECOMBINASE"/>
    <property type="match status" value="1"/>
</dbReference>
<dbReference type="PROSITE" id="PS51900">
    <property type="entry name" value="CB"/>
    <property type="match status" value="1"/>
</dbReference>
<evidence type="ECO:0000256" key="4">
    <source>
        <dbReference type="ARBA" id="ARBA00023172"/>
    </source>
</evidence>
<dbReference type="GO" id="GO:0015074">
    <property type="term" value="P:DNA integration"/>
    <property type="evidence" value="ECO:0007669"/>
    <property type="project" value="InterPro"/>
</dbReference>
<evidence type="ECO:0000256" key="2">
    <source>
        <dbReference type="ARBA" id="ARBA00022908"/>
    </source>
</evidence>
<keyword evidence="3 5" id="KW-0238">DNA-binding</keyword>
<comment type="similarity">
    <text evidence="1">Belongs to the 'phage' integrase family.</text>
</comment>
<evidence type="ECO:0000313" key="10">
    <source>
        <dbReference type="Proteomes" id="UP000185210"/>
    </source>
</evidence>
<evidence type="ECO:0000256" key="5">
    <source>
        <dbReference type="PROSITE-ProRule" id="PRU01248"/>
    </source>
</evidence>
<evidence type="ECO:0000313" key="9">
    <source>
        <dbReference type="EMBL" id="SIA67207.1"/>
    </source>
</evidence>
<proteinExistence type="inferred from homology"/>
<evidence type="ECO:0000259" key="8">
    <source>
        <dbReference type="PROSITE" id="PS51900"/>
    </source>
</evidence>
<keyword evidence="2" id="KW-0229">DNA integration</keyword>
<dbReference type="PANTHER" id="PTHR30349:SF64">
    <property type="entry name" value="PROPHAGE INTEGRASE INTD-RELATED"/>
    <property type="match status" value="1"/>
</dbReference>
<reference evidence="9 10" key="1">
    <citation type="submission" date="2016-11" db="EMBL/GenBank/DDBJ databases">
        <authorList>
            <consortium name="Pathogen Informatics"/>
        </authorList>
    </citation>
    <scope>NUCLEOTIDE SEQUENCE [LARGE SCALE GENOMIC DNA]</scope>
    <source>
        <strain evidence="9 10">104</strain>
    </source>
</reference>
<comment type="caution">
    <text evidence="9">The sequence shown here is derived from an EMBL/GenBank/DDBJ whole genome shotgun (WGS) entry which is preliminary data.</text>
</comment>
<sequence length="401" mass="44303">MAQKRNRRSGVEDRWTKANGEPSANHGKGMRWRARYVGPDGKERAKGFSRKVDAQNWLNTVTTELGTGTWADPSKSRELFGSVAESWFATKATRKPKTVAGYRSILDRIVLPRWEDVRLADITYEDAQTWVSSLSEKGGGHRFSDRGLSASRVKQSYQVLDQVLRYAIRARRLTINPAADIELPGIREPEKRYLTMRQVQELAIASGRFRTLVFVLALCGLRFGEATALRSKHVDLDAGRIWVSASATHVAGKGIVETDTKNHEGRKVPIPAFLVELLRTELPTEPEALVFAGREGKHLPLGEFRWAFDRAASAVGLNGFVPHELRHTCASLAIAAGANIKVLQTLLGHKTATLTLDRYGHLYPDELGVIADALDQAAKSAADALRTEEPHAGVQALAKTR</sequence>
<dbReference type="GO" id="GO:0003677">
    <property type="term" value="F:DNA binding"/>
    <property type="evidence" value="ECO:0007669"/>
    <property type="project" value="UniProtKB-UniRule"/>
</dbReference>
<gene>
    <name evidence="9" type="primary">xerC_2</name>
    <name evidence="9" type="ORF">SAMEA2070301_01842</name>
</gene>
<dbReference type="InterPro" id="IPR044068">
    <property type="entry name" value="CB"/>
</dbReference>
<dbReference type="GO" id="GO:0006310">
    <property type="term" value="P:DNA recombination"/>
    <property type="evidence" value="ECO:0007669"/>
    <property type="project" value="UniProtKB-KW"/>
</dbReference>
<evidence type="ECO:0000256" key="6">
    <source>
        <dbReference type="SAM" id="MobiDB-lite"/>
    </source>
</evidence>
<evidence type="ECO:0000259" key="7">
    <source>
        <dbReference type="PROSITE" id="PS51898"/>
    </source>
</evidence>
<feature type="domain" description="Tyr recombinase" evidence="7">
    <location>
        <begin position="189"/>
        <end position="372"/>
    </location>
</feature>
<dbReference type="CDD" id="cd01189">
    <property type="entry name" value="INT_ICEBs1_C_like"/>
    <property type="match status" value="1"/>
</dbReference>
<organism evidence="9 10">
    <name type="scientific">Mycobacteroides abscessus subsp. abscessus</name>
    <dbReference type="NCBI Taxonomy" id="1185650"/>
    <lineage>
        <taxon>Bacteria</taxon>
        <taxon>Bacillati</taxon>
        <taxon>Actinomycetota</taxon>
        <taxon>Actinomycetes</taxon>
        <taxon>Mycobacteriales</taxon>
        <taxon>Mycobacteriaceae</taxon>
        <taxon>Mycobacteroides</taxon>
        <taxon>Mycobacteroides abscessus</taxon>
    </lineage>
</organism>
<evidence type="ECO:0000256" key="1">
    <source>
        <dbReference type="ARBA" id="ARBA00008857"/>
    </source>
</evidence>
<dbReference type="InterPro" id="IPR050090">
    <property type="entry name" value="Tyrosine_recombinase_XerCD"/>
</dbReference>
<dbReference type="InterPro" id="IPR004107">
    <property type="entry name" value="Integrase_SAM-like_N"/>
</dbReference>
<dbReference type="Gene3D" id="1.10.150.130">
    <property type="match status" value="1"/>
</dbReference>
<dbReference type="Gene3D" id="1.10.443.10">
    <property type="entry name" value="Intergrase catalytic core"/>
    <property type="match status" value="1"/>
</dbReference>
<dbReference type="AlphaFoldDB" id="A0AB38CWR5"/>
<dbReference type="InterPro" id="IPR002104">
    <property type="entry name" value="Integrase_catalytic"/>
</dbReference>
<protein>
    <submittedName>
        <fullName evidence="9">Phage integrase family protein</fullName>
    </submittedName>
</protein>
<feature type="domain" description="Core-binding (CB)" evidence="8">
    <location>
        <begin position="78"/>
        <end position="168"/>
    </location>
</feature>
<dbReference type="Pfam" id="PF00589">
    <property type="entry name" value="Phage_integrase"/>
    <property type="match status" value="1"/>
</dbReference>
<dbReference type="Pfam" id="PF14659">
    <property type="entry name" value="Phage_int_SAM_3"/>
    <property type="match status" value="1"/>
</dbReference>
<dbReference type="InterPro" id="IPR058717">
    <property type="entry name" value="Phage_L5_Integrase_N"/>
</dbReference>
<name>A0AB38CWR5_9MYCO</name>
<dbReference type="Proteomes" id="UP000185210">
    <property type="component" value="Unassembled WGS sequence"/>
</dbReference>
<dbReference type="InterPro" id="IPR013762">
    <property type="entry name" value="Integrase-like_cat_sf"/>
</dbReference>
<keyword evidence="4" id="KW-0233">DNA recombination</keyword>
<feature type="region of interest" description="Disordered" evidence="6">
    <location>
        <begin position="1"/>
        <end position="29"/>
    </location>
</feature>
<evidence type="ECO:0000256" key="3">
    <source>
        <dbReference type="ARBA" id="ARBA00023125"/>
    </source>
</evidence>
<dbReference type="PANTHER" id="PTHR30349">
    <property type="entry name" value="PHAGE INTEGRASE-RELATED"/>
    <property type="match status" value="1"/>
</dbReference>
<dbReference type="EMBL" id="FSHM01000002">
    <property type="protein sequence ID" value="SIA67207.1"/>
    <property type="molecule type" value="Genomic_DNA"/>
</dbReference>
<dbReference type="SUPFAM" id="SSF56349">
    <property type="entry name" value="DNA breaking-rejoining enzymes"/>
    <property type="match status" value="1"/>
</dbReference>
<dbReference type="RefSeq" id="WP_005090890.1">
    <property type="nucleotide sequence ID" value="NZ_FSDK01000001.1"/>
</dbReference>
<dbReference type="InterPro" id="IPR010998">
    <property type="entry name" value="Integrase_recombinase_N"/>
</dbReference>
<accession>A0AB38CWR5</accession>